<dbReference type="InterPro" id="IPR036514">
    <property type="entry name" value="SGNH_hydro_sf"/>
</dbReference>
<dbReference type="InterPro" id="IPR051532">
    <property type="entry name" value="Ester_Hydrolysis_Enzymes"/>
</dbReference>
<sequence length="269" mass="30540">MKKWIFIAVSLSLLLLYSSDIRFMFVKKPVESDTVSQMNILSHLKDQAQRKDPLNYLVLGDSVARGFGSQKTGPHGYSSLVAKALKKEGIDLDLVNRGVVGQTSAKLLQSIQDSHIQTDIRNADLISLTIGGNDLLKVALEEEKPLHILFSFDEIQAKYEKNLSSIITAIRSLNRDAPILITSLYNPISPEKSYYRISNQMLKRWNSDMKRVADRNPFTYVVNVTDRLQREEEQWLYDQIHPNDQGYRLMAGGILDEIRAKRTVSASVK</sequence>
<dbReference type="PANTHER" id="PTHR30383:SF27">
    <property type="entry name" value="SPORE GERMINATION LIPASE LIPC"/>
    <property type="match status" value="1"/>
</dbReference>
<evidence type="ECO:0000313" key="3">
    <source>
        <dbReference type="Proteomes" id="UP000315636"/>
    </source>
</evidence>
<gene>
    <name evidence="2" type="ORF">SAMN06264849_102367</name>
</gene>
<dbReference type="SUPFAM" id="SSF52266">
    <property type="entry name" value="SGNH hydrolase"/>
    <property type="match status" value="1"/>
</dbReference>
<evidence type="ECO:0000313" key="2">
    <source>
        <dbReference type="EMBL" id="SMO50076.1"/>
    </source>
</evidence>
<accession>A0A521BSD1</accession>
<proteinExistence type="predicted"/>
<dbReference type="GO" id="GO:0004622">
    <property type="term" value="F:phosphatidylcholine lysophospholipase activity"/>
    <property type="evidence" value="ECO:0007669"/>
    <property type="project" value="TreeGrafter"/>
</dbReference>
<dbReference type="InterPro" id="IPR013830">
    <property type="entry name" value="SGNH_hydro"/>
</dbReference>
<dbReference type="Proteomes" id="UP000315636">
    <property type="component" value="Unassembled WGS sequence"/>
</dbReference>
<dbReference type="Gene3D" id="3.40.50.1110">
    <property type="entry name" value="SGNH hydrolase"/>
    <property type="match status" value="1"/>
</dbReference>
<organism evidence="2 3">
    <name type="scientific">Melghirimyces algeriensis</name>
    <dbReference type="NCBI Taxonomy" id="910412"/>
    <lineage>
        <taxon>Bacteria</taxon>
        <taxon>Bacillati</taxon>
        <taxon>Bacillota</taxon>
        <taxon>Bacilli</taxon>
        <taxon>Bacillales</taxon>
        <taxon>Thermoactinomycetaceae</taxon>
        <taxon>Melghirimyces</taxon>
    </lineage>
</organism>
<dbReference type="Pfam" id="PF13472">
    <property type="entry name" value="Lipase_GDSL_2"/>
    <property type="match status" value="1"/>
</dbReference>
<name>A0A521BSD1_9BACL</name>
<dbReference type="OrthoDB" id="2987164at2"/>
<dbReference type="RefSeq" id="WP_142504647.1">
    <property type="nucleotide sequence ID" value="NZ_FXTI01000002.1"/>
</dbReference>
<dbReference type="AlphaFoldDB" id="A0A521BSD1"/>
<evidence type="ECO:0000259" key="1">
    <source>
        <dbReference type="Pfam" id="PF13472"/>
    </source>
</evidence>
<feature type="domain" description="SGNH hydrolase-type esterase" evidence="1">
    <location>
        <begin position="58"/>
        <end position="249"/>
    </location>
</feature>
<dbReference type="EMBL" id="FXTI01000002">
    <property type="protein sequence ID" value="SMO50076.1"/>
    <property type="molecule type" value="Genomic_DNA"/>
</dbReference>
<protein>
    <submittedName>
        <fullName evidence="2">Lysophospholipase L1</fullName>
    </submittedName>
</protein>
<reference evidence="2 3" key="1">
    <citation type="submission" date="2017-05" db="EMBL/GenBank/DDBJ databases">
        <authorList>
            <person name="Varghese N."/>
            <person name="Submissions S."/>
        </authorList>
    </citation>
    <scope>NUCLEOTIDE SEQUENCE [LARGE SCALE GENOMIC DNA]</scope>
    <source>
        <strain evidence="2 3">DSM 45474</strain>
    </source>
</reference>
<dbReference type="PANTHER" id="PTHR30383">
    <property type="entry name" value="THIOESTERASE 1/PROTEASE 1/LYSOPHOSPHOLIPASE L1"/>
    <property type="match status" value="1"/>
</dbReference>
<keyword evidence="3" id="KW-1185">Reference proteome</keyword>